<dbReference type="Pfam" id="PF01177">
    <property type="entry name" value="Asp_Glu_race"/>
    <property type="match status" value="1"/>
</dbReference>
<dbReference type="AlphaFoldDB" id="A0A1G7LKC0"/>
<organism evidence="1 2">
    <name type="scientific">Limimonas halophila</name>
    <dbReference type="NCBI Taxonomy" id="1082479"/>
    <lineage>
        <taxon>Bacteria</taxon>
        <taxon>Pseudomonadati</taxon>
        <taxon>Pseudomonadota</taxon>
        <taxon>Alphaproteobacteria</taxon>
        <taxon>Rhodospirillales</taxon>
        <taxon>Rhodovibrionaceae</taxon>
        <taxon>Limimonas</taxon>
    </lineage>
</organism>
<evidence type="ECO:0008006" key="3">
    <source>
        <dbReference type="Google" id="ProtNLM"/>
    </source>
</evidence>
<reference evidence="1 2" key="1">
    <citation type="submission" date="2016-10" db="EMBL/GenBank/DDBJ databases">
        <authorList>
            <person name="de Groot N.N."/>
        </authorList>
    </citation>
    <scope>NUCLEOTIDE SEQUENCE [LARGE SCALE GENOMIC DNA]</scope>
    <source>
        <strain evidence="1 2">DSM 25584</strain>
    </source>
</reference>
<name>A0A1G7LKC0_9PROT</name>
<dbReference type="InterPro" id="IPR015942">
    <property type="entry name" value="Asp/Glu/hydantoin_racemase"/>
</dbReference>
<keyword evidence="2" id="KW-1185">Reference proteome</keyword>
<gene>
    <name evidence="1" type="ORF">SAMN05216241_101284</name>
</gene>
<dbReference type="Proteomes" id="UP000199415">
    <property type="component" value="Unassembled WGS sequence"/>
</dbReference>
<dbReference type="OrthoDB" id="5465390at2"/>
<dbReference type="STRING" id="1082479.SAMN05216241_101284"/>
<evidence type="ECO:0000313" key="2">
    <source>
        <dbReference type="Proteomes" id="UP000199415"/>
    </source>
</evidence>
<dbReference type="EMBL" id="FNCE01000001">
    <property type="protein sequence ID" value="SDF49925.1"/>
    <property type="molecule type" value="Genomic_DNA"/>
</dbReference>
<evidence type="ECO:0000313" key="1">
    <source>
        <dbReference type="EMBL" id="SDF49925.1"/>
    </source>
</evidence>
<dbReference type="GO" id="GO:0047661">
    <property type="term" value="F:amino-acid racemase activity"/>
    <property type="evidence" value="ECO:0007669"/>
    <property type="project" value="InterPro"/>
</dbReference>
<protein>
    <recommendedName>
        <fullName evidence="3">Aspartate/glutamate racemase family protein</fullName>
    </recommendedName>
</protein>
<accession>A0A1G7LKC0</accession>
<proteinExistence type="predicted"/>
<dbReference type="RefSeq" id="WP_143006116.1">
    <property type="nucleotide sequence ID" value="NZ_FNCE01000001.1"/>
</dbReference>
<sequence length="244" mass="25470">MPIYRTRPGALAYGFRLGVLAIDCEQPFVPGDAGNASTWPWPVLYHRIEGCSIQRLVLEGDRTLEPTVVDAARALEGEGVDAIISNCGFLARFQNAVARAVNVPVGLSALLQVPPVLAFTGGGLVGVITASAATLSRELLDAAGIPRDAPVPVYGMEDYPAFAEPFLSDCGWVDTDALAAAADDLGRRMAAAHPDLTALVLECAVLPPYAHVFEAAAGVPVYDAVTLGRFLVSGTGHAPPSGTY</sequence>